<feature type="region of interest" description="Disordered" evidence="1">
    <location>
        <begin position="15"/>
        <end position="39"/>
    </location>
</feature>
<keyword evidence="3" id="KW-1185">Reference proteome</keyword>
<evidence type="ECO:0000256" key="1">
    <source>
        <dbReference type="SAM" id="MobiDB-lite"/>
    </source>
</evidence>
<reference evidence="2 3" key="1">
    <citation type="submission" date="2013-05" db="EMBL/GenBank/DDBJ databases">
        <title>Genome Sequence of Streptomyces fradiae.</title>
        <authorList>
            <person name="Kirby R."/>
        </authorList>
    </citation>
    <scope>NUCLEOTIDE SEQUENCE [LARGE SCALE GENOMIC DNA]</scope>
    <source>
        <strain evidence="2 3">ATCC 10745</strain>
    </source>
</reference>
<sequence>MCEWFARLAATARARPPTGRVGGRTAAGRRVTGAGDRGG</sequence>
<protein>
    <submittedName>
        <fullName evidence="2">Uncharacterized protein</fullName>
    </submittedName>
</protein>
<evidence type="ECO:0000313" key="3">
    <source>
        <dbReference type="Proteomes" id="UP000731519"/>
    </source>
</evidence>
<dbReference type="Proteomes" id="UP000731519">
    <property type="component" value="Unassembled WGS sequence"/>
</dbReference>
<dbReference type="EMBL" id="ASYR01000023">
    <property type="protein sequence ID" value="KAF0648483.1"/>
    <property type="molecule type" value="Genomic_DNA"/>
</dbReference>
<organism evidence="2 3">
    <name type="scientific">Streptomyces fradiae ATCC 10745 = DSM 40063</name>
    <dbReference type="NCBI Taxonomy" id="1319510"/>
    <lineage>
        <taxon>Bacteria</taxon>
        <taxon>Bacillati</taxon>
        <taxon>Actinomycetota</taxon>
        <taxon>Actinomycetes</taxon>
        <taxon>Kitasatosporales</taxon>
        <taxon>Streptomycetaceae</taxon>
        <taxon>Streptomyces</taxon>
    </lineage>
</organism>
<gene>
    <name evidence="2" type="ORF">K701_17970</name>
</gene>
<accession>A0ABQ6XRW8</accession>
<comment type="caution">
    <text evidence="2">The sequence shown here is derived from an EMBL/GenBank/DDBJ whole genome shotgun (WGS) entry which is preliminary data.</text>
</comment>
<name>A0ABQ6XRW8_STRFR</name>
<proteinExistence type="predicted"/>
<evidence type="ECO:0000313" key="2">
    <source>
        <dbReference type="EMBL" id="KAF0648483.1"/>
    </source>
</evidence>